<proteinExistence type="predicted"/>
<dbReference type="AlphaFoldDB" id="A0A0S7EK45"/>
<name>A0A0S7EK45_9TELE</name>
<protein>
    <submittedName>
        <fullName evidence="1">PPUP8751</fullName>
    </submittedName>
</protein>
<sequence>MFISANDSKLGKKIISKLYTGLENLKKSKTTWIKLRCKLWAGELEERCGNSGEHLVPFPGDDGGKVGQWSGSLPCGLLAGSKEPYGPGSGVDVPLTEVLYMGTAMEVNNSS</sequence>
<accession>A0A0S7EK45</accession>
<evidence type="ECO:0000313" key="1">
    <source>
        <dbReference type="EMBL" id="JAO05556.1"/>
    </source>
</evidence>
<gene>
    <name evidence="1" type="primary">PPUP8751</name>
</gene>
<organism evidence="1">
    <name type="scientific">Poeciliopsis prolifica</name>
    <name type="common">blackstripe livebearer</name>
    <dbReference type="NCBI Taxonomy" id="188132"/>
    <lineage>
        <taxon>Eukaryota</taxon>
        <taxon>Metazoa</taxon>
        <taxon>Chordata</taxon>
        <taxon>Craniata</taxon>
        <taxon>Vertebrata</taxon>
        <taxon>Euteleostomi</taxon>
        <taxon>Actinopterygii</taxon>
        <taxon>Neopterygii</taxon>
        <taxon>Teleostei</taxon>
        <taxon>Neoteleostei</taxon>
        <taxon>Acanthomorphata</taxon>
        <taxon>Ovalentaria</taxon>
        <taxon>Atherinomorphae</taxon>
        <taxon>Cyprinodontiformes</taxon>
        <taxon>Poeciliidae</taxon>
        <taxon>Poeciliinae</taxon>
        <taxon>Poeciliopsis</taxon>
    </lineage>
</organism>
<dbReference type="EMBL" id="GBYX01476121">
    <property type="protein sequence ID" value="JAO05556.1"/>
    <property type="molecule type" value="Transcribed_RNA"/>
</dbReference>
<reference evidence="1" key="1">
    <citation type="submission" date="2014-12" db="EMBL/GenBank/DDBJ databases">
        <title>Parallel Evolution in Life History Adaptation Evident in the Tissue-Specific Poeciliopsis prolifica transcriptome.</title>
        <authorList>
            <person name="Jue N.K."/>
            <person name="Foley R.J."/>
            <person name="Obergfell C."/>
            <person name="Reznick D.N."/>
            <person name="O'Neill R.J."/>
            <person name="O'Neill M.J."/>
        </authorList>
    </citation>
    <scope>NUCLEOTIDE SEQUENCE</scope>
</reference>